<dbReference type="RefSeq" id="WP_146371305.1">
    <property type="nucleotide sequence ID" value="NZ_SJPP01000001.1"/>
</dbReference>
<proteinExistence type="predicted"/>
<evidence type="ECO:0000313" key="3">
    <source>
        <dbReference type="Proteomes" id="UP000320735"/>
    </source>
</evidence>
<gene>
    <name evidence="2" type="ORF">CA54_29090</name>
</gene>
<dbReference type="Proteomes" id="UP000320735">
    <property type="component" value="Unassembled WGS sequence"/>
</dbReference>
<dbReference type="GO" id="GO:0004803">
    <property type="term" value="F:transposase activity"/>
    <property type="evidence" value="ECO:0007669"/>
    <property type="project" value="InterPro"/>
</dbReference>
<evidence type="ECO:0000259" key="1">
    <source>
        <dbReference type="SMART" id="SM01321"/>
    </source>
</evidence>
<organism evidence="2 3">
    <name type="scientific">Symmachiella macrocystis</name>
    <dbReference type="NCBI Taxonomy" id="2527985"/>
    <lineage>
        <taxon>Bacteria</taxon>
        <taxon>Pseudomonadati</taxon>
        <taxon>Planctomycetota</taxon>
        <taxon>Planctomycetia</taxon>
        <taxon>Planctomycetales</taxon>
        <taxon>Planctomycetaceae</taxon>
        <taxon>Symmachiella</taxon>
    </lineage>
</organism>
<dbReference type="PANTHER" id="PTHR36966:SF1">
    <property type="entry name" value="REP-ASSOCIATED TYROSINE TRANSPOSASE"/>
    <property type="match status" value="1"/>
</dbReference>
<dbReference type="InterPro" id="IPR002686">
    <property type="entry name" value="Transposase_17"/>
</dbReference>
<reference evidence="2 3" key="1">
    <citation type="submission" date="2019-02" db="EMBL/GenBank/DDBJ databases">
        <title>Deep-cultivation of Planctomycetes and their phenomic and genomic characterization uncovers novel biology.</title>
        <authorList>
            <person name="Wiegand S."/>
            <person name="Jogler M."/>
            <person name="Boedeker C."/>
            <person name="Pinto D."/>
            <person name="Vollmers J."/>
            <person name="Rivas-Marin E."/>
            <person name="Kohn T."/>
            <person name="Peeters S.H."/>
            <person name="Heuer A."/>
            <person name="Rast P."/>
            <person name="Oberbeckmann S."/>
            <person name="Bunk B."/>
            <person name="Jeske O."/>
            <person name="Meyerdierks A."/>
            <person name="Storesund J.E."/>
            <person name="Kallscheuer N."/>
            <person name="Luecker S."/>
            <person name="Lage O.M."/>
            <person name="Pohl T."/>
            <person name="Merkel B.J."/>
            <person name="Hornburger P."/>
            <person name="Mueller R.-W."/>
            <person name="Bruemmer F."/>
            <person name="Labrenz M."/>
            <person name="Spormann A.M."/>
            <person name="Op Den Camp H."/>
            <person name="Overmann J."/>
            <person name="Amann R."/>
            <person name="Jetten M.S.M."/>
            <person name="Mascher T."/>
            <person name="Medema M.H."/>
            <person name="Devos D.P."/>
            <person name="Kaster A.-K."/>
            <person name="Ovreas L."/>
            <person name="Rohde M."/>
            <person name="Galperin M.Y."/>
            <person name="Jogler C."/>
        </authorList>
    </citation>
    <scope>NUCLEOTIDE SEQUENCE [LARGE SCALE GENOMIC DNA]</scope>
    <source>
        <strain evidence="2 3">CA54</strain>
    </source>
</reference>
<dbReference type="OrthoDB" id="277009at2"/>
<accession>A0A5C6BQP7</accession>
<dbReference type="Pfam" id="PF01797">
    <property type="entry name" value="Y1_Tnp"/>
    <property type="match status" value="1"/>
</dbReference>
<dbReference type="InterPro" id="IPR052715">
    <property type="entry name" value="RAYT_transposase"/>
</dbReference>
<dbReference type="InterPro" id="IPR036515">
    <property type="entry name" value="Transposase_17_sf"/>
</dbReference>
<dbReference type="GO" id="GO:0006313">
    <property type="term" value="P:DNA transposition"/>
    <property type="evidence" value="ECO:0007669"/>
    <property type="project" value="InterPro"/>
</dbReference>
<dbReference type="PANTHER" id="PTHR36966">
    <property type="entry name" value="REP-ASSOCIATED TYROSINE TRANSPOSASE"/>
    <property type="match status" value="1"/>
</dbReference>
<dbReference type="Gene3D" id="3.30.70.1290">
    <property type="entry name" value="Transposase IS200-like"/>
    <property type="match status" value="1"/>
</dbReference>
<feature type="domain" description="Transposase IS200-like" evidence="1">
    <location>
        <begin position="9"/>
        <end position="137"/>
    </location>
</feature>
<protein>
    <submittedName>
        <fullName evidence="2">Transposase IS200 like protein</fullName>
    </submittedName>
</protein>
<dbReference type="EMBL" id="SJPP01000001">
    <property type="protein sequence ID" value="TWU14067.1"/>
    <property type="molecule type" value="Genomic_DNA"/>
</dbReference>
<dbReference type="GO" id="GO:0043565">
    <property type="term" value="F:sequence-specific DNA binding"/>
    <property type="evidence" value="ECO:0007669"/>
    <property type="project" value="TreeGrafter"/>
</dbReference>
<dbReference type="SMART" id="SM01321">
    <property type="entry name" value="Y1_Tnp"/>
    <property type="match status" value="1"/>
</dbReference>
<keyword evidence="3" id="KW-1185">Reference proteome</keyword>
<dbReference type="AlphaFoldDB" id="A0A5C6BQP7"/>
<sequence>MPNWRRAHVPGGTFFFTLVTEYRAPLFRSQNARVMFGDCIRRCCQSWPFEVNAIVLLPDHLHAIWTLPTGDSNYPKRWAWIKKEFTKNWLSVDGREQTTSAGKKRDGRRGIWQTKFWEHTIESEDDFQSHFDYIHFNPVKHGLVECPSEWPWSSFHRWVRRGVYPVNWACETSNQPRFHSIDATVGE</sequence>
<name>A0A5C6BQP7_9PLAN</name>
<dbReference type="NCBIfam" id="NF047646">
    <property type="entry name" value="REP_Tyr_transpos"/>
    <property type="match status" value="1"/>
</dbReference>
<dbReference type="SUPFAM" id="SSF143422">
    <property type="entry name" value="Transposase IS200-like"/>
    <property type="match status" value="1"/>
</dbReference>
<comment type="caution">
    <text evidence="2">The sequence shown here is derived from an EMBL/GenBank/DDBJ whole genome shotgun (WGS) entry which is preliminary data.</text>
</comment>
<evidence type="ECO:0000313" key="2">
    <source>
        <dbReference type="EMBL" id="TWU14067.1"/>
    </source>
</evidence>